<evidence type="ECO:0000256" key="1">
    <source>
        <dbReference type="ARBA" id="ARBA00022441"/>
    </source>
</evidence>
<reference evidence="4 5" key="1">
    <citation type="submission" date="2022-05" db="EMBL/GenBank/DDBJ databases">
        <authorList>
            <consortium name="Genoscope - CEA"/>
            <person name="William W."/>
        </authorList>
    </citation>
    <scope>NUCLEOTIDE SEQUENCE [LARGE SCALE GENOMIC DNA]</scope>
</reference>
<keyword evidence="1" id="KW-0880">Kelch repeat</keyword>
<dbReference type="Pfam" id="PF24681">
    <property type="entry name" value="Kelch_KLHDC2_KLHL20_DRC7"/>
    <property type="match status" value="2"/>
</dbReference>
<dbReference type="PROSITE" id="PS50097">
    <property type="entry name" value="BTB"/>
    <property type="match status" value="2"/>
</dbReference>
<dbReference type="Proteomes" id="UP001159405">
    <property type="component" value="Unassembled WGS sequence"/>
</dbReference>
<sequence>MMNDISWGPIKETDVQQFCVEMMKRLDVQRRNDHFCDVILEVGCGDDQARLKAHRIVLCAASPFFYNALNSEMKEKKEGVIRLENTSKAVMEELLDYLYTGYVDVTQHNAFDLLEVADFLVIPCLKETSSNFIARTLSSSNCILAYYSAAKYQCRELQKEARDFICTHFTSVIEQEDFLNLSKEELEEWISSDEIRVRGEEEVFQAIVKWCEEKECRQREIFFELFRNVRLMYLSRNYVFKEILPHPLVKNDERCTSVVLDAMEDVSSGSEDCYFAQAPRNCLRIAEDCLVISSSKSTISYLPTEGKLFKLADQSSHNFSYTMCASYGKLYVNNAFQQSVERYDPVVNSWVSVTPLSGGSVPLRSVAVVNFQGFLYVIGGRIGDEQVNCVHRYNPDTNLWQEATPMNISRSSLSVAADKDTMYAIGGRTKDQLLDVAERFDPKTNSWCRVASILEKKRYSPAAILKGKVFLFGGCTSPRALNVTSRNIEMYDPITNIWTAIQSTSAPKRFLGATSFKGAIYVTGLWNQESSNVYRYCLRVYDVDKNEWKHCADIPLNSPRAFCVEMMKRLDVQRRNDHFCDVILEVGCGDDQARLKAHRIVLCAASPFFYNALNSEMKEKKEGVIRLENTSKAVMEELLDYLYTGYVDVTQHNAFDLLVVADFLVIPCLKETSSNFIARTLSSSNCILAYYSAAKYQCRELQKEARDFICTHFTSVIEQEDFLNLSKEELEEWISSDEIRVRGEEDVFQAIVKWCEEKECRQREMFFELFRNVRLMYLSRNYVFKEILPHPLVKNDERCTSVVLDAMEDVSSGSEDCYFAQAPRNCLRIAEDCLVISSSKSTISYLPTEGKLFKLADQSSHSFSYTMCVSYGKLYVNNAFQQSVERYDPVVNSWLSVTPLSGGSLPLRSVAVVNFQGFLYVIGGRIGDEQVNCVHRYNSDTNLWQEAMHMNISRSSLSVAADKDTMYAIGGRTKDQLLDVAERFDPKTNSWCRVASILEKKRYSHAAILKGKVFLFGGCTSPRALNVTSRNIEMYDPITNIWTAIQSTSAPKCFLGATSFKGAIYVTGLWNQESSNVYCLRVYDVDKNEWKHCADIPLNSPRAVLAPLRISRGILNTCKVLI</sequence>
<comment type="caution">
    <text evidence="4">The sequence shown here is derived from an EMBL/GenBank/DDBJ whole genome shotgun (WGS) entry which is preliminary data.</text>
</comment>
<protein>
    <recommendedName>
        <fullName evidence="3">BTB domain-containing protein</fullName>
    </recommendedName>
</protein>
<accession>A0ABN8N193</accession>
<evidence type="ECO:0000313" key="4">
    <source>
        <dbReference type="EMBL" id="CAH3040837.1"/>
    </source>
</evidence>
<evidence type="ECO:0000256" key="2">
    <source>
        <dbReference type="ARBA" id="ARBA00022737"/>
    </source>
</evidence>
<evidence type="ECO:0000313" key="5">
    <source>
        <dbReference type="Proteomes" id="UP001159405"/>
    </source>
</evidence>
<dbReference type="SMART" id="SM00612">
    <property type="entry name" value="Kelch"/>
    <property type="match status" value="9"/>
</dbReference>
<organism evidence="4 5">
    <name type="scientific">Porites lobata</name>
    <dbReference type="NCBI Taxonomy" id="104759"/>
    <lineage>
        <taxon>Eukaryota</taxon>
        <taxon>Metazoa</taxon>
        <taxon>Cnidaria</taxon>
        <taxon>Anthozoa</taxon>
        <taxon>Hexacorallia</taxon>
        <taxon>Scleractinia</taxon>
        <taxon>Fungiina</taxon>
        <taxon>Poritidae</taxon>
        <taxon>Porites</taxon>
    </lineage>
</organism>
<dbReference type="SMART" id="SM00225">
    <property type="entry name" value="BTB"/>
    <property type="match status" value="2"/>
</dbReference>
<keyword evidence="2" id="KW-0677">Repeat</keyword>
<dbReference type="Gene3D" id="2.120.10.80">
    <property type="entry name" value="Kelch-type beta propeller"/>
    <property type="match status" value="2"/>
</dbReference>
<gene>
    <name evidence="4" type="ORF">PLOB_00045487</name>
</gene>
<dbReference type="InterPro" id="IPR011333">
    <property type="entry name" value="SKP1/BTB/POZ_sf"/>
</dbReference>
<dbReference type="Pfam" id="PF00651">
    <property type="entry name" value="BTB"/>
    <property type="match status" value="2"/>
</dbReference>
<keyword evidence="5" id="KW-1185">Reference proteome</keyword>
<dbReference type="CDD" id="cd18186">
    <property type="entry name" value="BTB_POZ_ZBTB_KLHL-like"/>
    <property type="match status" value="2"/>
</dbReference>
<dbReference type="Pfam" id="PF07707">
    <property type="entry name" value="BACK"/>
    <property type="match status" value="2"/>
</dbReference>
<dbReference type="Gene3D" id="1.25.40.420">
    <property type="match status" value="2"/>
</dbReference>
<dbReference type="SUPFAM" id="SSF54695">
    <property type="entry name" value="POZ domain"/>
    <property type="match status" value="2"/>
</dbReference>
<name>A0ABN8N193_9CNID</name>
<dbReference type="InterPro" id="IPR006652">
    <property type="entry name" value="Kelch_1"/>
</dbReference>
<dbReference type="InterPro" id="IPR000210">
    <property type="entry name" value="BTB/POZ_dom"/>
</dbReference>
<dbReference type="EMBL" id="CALNXK010000008">
    <property type="protein sequence ID" value="CAH3040837.1"/>
    <property type="molecule type" value="Genomic_DNA"/>
</dbReference>
<feature type="domain" description="BTB" evidence="3">
    <location>
        <begin position="36"/>
        <end position="107"/>
    </location>
</feature>
<evidence type="ECO:0000259" key="3">
    <source>
        <dbReference type="PROSITE" id="PS50097"/>
    </source>
</evidence>
<dbReference type="PANTHER" id="PTHR45632:SF30">
    <property type="entry name" value="BTB DOMAIN-CONTAINING PROTEIN"/>
    <property type="match status" value="1"/>
</dbReference>
<dbReference type="SMART" id="SM00875">
    <property type="entry name" value="BACK"/>
    <property type="match status" value="2"/>
</dbReference>
<feature type="domain" description="BTB" evidence="3">
    <location>
        <begin position="580"/>
        <end position="651"/>
    </location>
</feature>
<dbReference type="InterPro" id="IPR015915">
    <property type="entry name" value="Kelch-typ_b-propeller"/>
</dbReference>
<proteinExistence type="predicted"/>
<dbReference type="Gene3D" id="3.30.710.10">
    <property type="entry name" value="Potassium Channel Kv1.1, Chain A"/>
    <property type="match status" value="2"/>
</dbReference>
<dbReference type="SUPFAM" id="SSF117281">
    <property type="entry name" value="Kelch motif"/>
    <property type="match status" value="2"/>
</dbReference>
<dbReference type="InterPro" id="IPR011705">
    <property type="entry name" value="BACK"/>
</dbReference>
<dbReference type="PANTHER" id="PTHR45632">
    <property type="entry name" value="LD33804P"/>
    <property type="match status" value="1"/>
</dbReference>